<sequence>DRSLGYRPLVRHRAQLAAPPPGGGEGDRGARRGGAAGGRARAGAAGAALCTPAGLPGQHAAAGAAYPRPLPGARRHVKRVRALPRRRRHGGSGSGGAQGRHHQPDHAAAGDHHATHRSAAPGAARLAGHAGRDAVPGLSLHLHRAWPGAGGARRAAPAGCACPLARACTPRLAGGRAGRAARHRASHRSVRRAAPAHSVLGSTTRDGAPGGAVGGAGTCTAHGGV</sequence>
<feature type="compositionally biased region" description="Basic and acidic residues" evidence="1">
    <location>
        <begin position="102"/>
        <end position="113"/>
    </location>
</feature>
<dbReference type="EMBL" id="CADCTC010000121">
    <property type="protein sequence ID" value="CAA9248005.1"/>
    <property type="molecule type" value="Genomic_DNA"/>
</dbReference>
<feature type="compositionally biased region" description="Basic residues" evidence="1">
    <location>
        <begin position="73"/>
        <end position="90"/>
    </location>
</feature>
<proteinExistence type="predicted"/>
<evidence type="ECO:0000256" key="1">
    <source>
        <dbReference type="SAM" id="MobiDB-lite"/>
    </source>
</evidence>
<feature type="non-terminal residue" evidence="2">
    <location>
        <position position="1"/>
    </location>
</feature>
<name>A0A6J4IEM7_9CHLR</name>
<feature type="compositionally biased region" description="Low complexity" evidence="1">
    <location>
        <begin position="117"/>
        <end position="129"/>
    </location>
</feature>
<reference evidence="2" key="1">
    <citation type="submission" date="2020-02" db="EMBL/GenBank/DDBJ databases">
        <authorList>
            <person name="Meier V. D."/>
        </authorList>
    </citation>
    <scope>NUCLEOTIDE SEQUENCE</scope>
    <source>
        <strain evidence="2">AVDCRST_MAG77</strain>
    </source>
</reference>
<evidence type="ECO:0000313" key="2">
    <source>
        <dbReference type="EMBL" id="CAA9248005.1"/>
    </source>
</evidence>
<organism evidence="2">
    <name type="scientific">uncultured Chloroflexota bacterium</name>
    <dbReference type="NCBI Taxonomy" id="166587"/>
    <lineage>
        <taxon>Bacteria</taxon>
        <taxon>Bacillati</taxon>
        <taxon>Chloroflexota</taxon>
        <taxon>environmental samples</taxon>
    </lineage>
</organism>
<feature type="non-terminal residue" evidence="2">
    <location>
        <position position="225"/>
    </location>
</feature>
<accession>A0A6J4IEM7</accession>
<dbReference type="AlphaFoldDB" id="A0A6J4IEM7"/>
<gene>
    <name evidence="2" type="ORF">AVDCRST_MAG77-2986</name>
</gene>
<protein>
    <submittedName>
        <fullName evidence="2">Uncharacterized protein</fullName>
    </submittedName>
</protein>
<feature type="region of interest" description="Disordered" evidence="1">
    <location>
        <begin position="14"/>
        <end position="38"/>
    </location>
</feature>
<feature type="region of interest" description="Disordered" evidence="1">
    <location>
        <begin position="58"/>
        <end position="129"/>
    </location>
</feature>